<dbReference type="EMBL" id="JJRY01000002">
    <property type="protein sequence ID" value="KEF39695.1"/>
    <property type="molecule type" value="Genomic_DNA"/>
</dbReference>
<dbReference type="AlphaFoldDB" id="A0A072P2J4"/>
<organism evidence="1 2">
    <name type="scientific">Schinkia azotoformans MEV2011</name>
    <dbReference type="NCBI Taxonomy" id="1348973"/>
    <lineage>
        <taxon>Bacteria</taxon>
        <taxon>Bacillati</taxon>
        <taxon>Bacillota</taxon>
        <taxon>Bacilli</taxon>
        <taxon>Bacillales</taxon>
        <taxon>Bacillaceae</taxon>
        <taxon>Calidifontibacillus/Schinkia group</taxon>
        <taxon>Schinkia</taxon>
    </lineage>
</organism>
<dbReference type="PATRIC" id="fig|1348973.3.peg.687"/>
<proteinExistence type="predicted"/>
<gene>
    <name evidence="1" type="ORF">M670_00716</name>
</gene>
<comment type="caution">
    <text evidence="1">The sequence shown here is derived from an EMBL/GenBank/DDBJ whole genome shotgun (WGS) entry which is preliminary data.</text>
</comment>
<accession>A0A072P2J4</accession>
<name>A0A072P2J4_SCHAZ</name>
<evidence type="ECO:0000313" key="2">
    <source>
        <dbReference type="Proteomes" id="UP000027936"/>
    </source>
</evidence>
<protein>
    <submittedName>
        <fullName evidence="1">Uncharacterized protein</fullName>
    </submittedName>
</protein>
<sequence length="76" mass="8294">MNLQHKVQINVARKDGSQKKAVIKSGISKIPQRLLNFLFGEFTEILVLTPGQSVQSVEIHEIGKGGTAHEPNQTAS</sequence>
<reference evidence="1 2" key="1">
    <citation type="submission" date="2014-04" db="EMBL/GenBank/DDBJ databases">
        <title>Draft genome sequence of Bacillus azotoformans MEV2011, a (co-) denitrifying strain unable to grow in the presence of oxygen.</title>
        <authorList>
            <person name="Nielsen M."/>
            <person name="Schreiber L."/>
            <person name="Finster K."/>
            <person name="Schramm A."/>
        </authorList>
    </citation>
    <scope>NUCLEOTIDE SEQUENCE [LARGE SCALE GENOMIC DNA]</scope>
    <source>
        <strain evidence="1 2">MEV2011</strain>
    </source>
</reference>
<dbReference type="Proteomes" id="UP000027936">
    <property type="component" value="Unassembled WGS sequence"/>
</dbReference>
<evidence type="ECO:0000313" key="1">
    <source>
        <dbReference type="EMBL" id="KEF39695.1"/>
    </source>
</evidence>
<dbReference type="OrthoDB" id="3242873at2"/>
<dbReference type="RefSeq" id="WP_035193360.1">
    <property type="nucleotide sequence ID" value="NZ_JJRY01000002.1"/>
</dbReference>